<keyword evidence="2" id="KW-1185">Reference proteome</keyword>
<proteinExistence type="predicted"/>
<accession>A0AAV4XLC2</accession>
<reference evidence="1 2" key="1">
    <citation type="submission" date="2021-06" db="EMBL/GenBank/DDBJ databases">
        <title>Caerostris extrusa draft genome.</title>
        <authorList>
            <person name="Kono N."/>
            <person name="Arakawa K."/>
        </authorList>
    </citation>
    <scope>NUCLEOTIDE SEQUENCE [LARGE SCALE GENOMIC DNA]</scope>
</reference>
<organism evidence="1 2">
    <name type="scientific">Caerostris extrusa</name>
    <name type="common">Bark spider</name>
    <name type="synonym">Caerostris bankana</name>
    <dbReference type="NCBI Taxonomy" id="172846"/>
    <lineage>
        <taxon>Eukaryota</taxon>
        <taxon>Metazoa</taxon>
        <taxon>Ecdysozoa</taxon>
        <taxon>Arthropoda</taxon>
        <taxon>Chelicerata</taxon>
        <taxon>Arachnida</taxon>
        <taxon>Araneae</taxon>
        <taxon>Araneomorphae</taxon>
        <taxon>Entelegynae</taxon>
        <taxon>Araneoidea</taxon>
        <taxon>Araneidae</taxon>
        <taxon>Caerostris</taxon>
    </lineage>
</organism>
<dbReference type="AlphaFoldDB" id="A0AAV4XLC2"/>
<evidence type="ECO:0000313" key="2">
    <source>
        <dbReference type="Proteomes" id="UP001054945"/>
    </source>
</evidence>
<name>A0AAV4XLC2_CAEEX</name>
<sequence>MGVSNVLVAFAEKTVQEVKLQRPKVLESSRTFAGSEYHKGASRAPLRDAENKFKPWRRGGRSSGLRCTESKQTVEMLCDGPILGNLGDRDSWGGPGLRLYN</sequence>
<evidence type="ECO:0000313" key="1">
    <source>
        <dbReference type="EMBL" id="GIY94533.1"/>
    </source>
</evidence>
<dbReference type="Proteomes" id="UP001054945">
    <property type="component" value="Unassembled WGS sequence"/>
</dbReference>
<gene>
    <name evidence="1" type="ORF">CEXT_69381</name>
</gene>
<dbReference type="EMBL" id="BPLR01017798">
    <property type="protein sequence ID" value="GIY94533.1"/>
    <property type="molecule type" value="Genomic_DNA"/>
</dbReference>
<comment type="caution">
    <text evidence="1">The sequence shown here is derived from an EMBL/GenBank/DDBJ whole genome shotgun (WGS) entry which is preliminary data.</text>
</comment>
<protein>
    <submittedName>
        <fullName evidence="1">Uncharacterized protein</fullName>
    </submittedName>
</protein>